<protein>
    <submittedName>
        <fullName evidence="6">Patatin family protein</fullName>
    </submittedName>
</protein>
<feature type="domain" description="PNPLA" evidence="5">
    <location>
        <begin position="5"/>
        <end position="170"/>
    </location>
</feature>
<keyword evidence="3 4" id="KW-0443">Lipid metabolism</keyword>
<proteinExistence type="predicted"/>
<dbReference type="SUPFAM" id="SSF52151">
    <property type="entry name" value="FabD/lysophospholipase-like"/>
    <property type="match status" value="1"/>
</dbReference>
<dbReference type="InterPro" id="IPR045943">
    <property type="entry name" value="DUF6363"/>
</dbReference>
<dbReference type="InterPro" id="IPR016035">
    <property type="entry name" value="Acyl_Trfase/lysoPLipase"/>
</dbReference>
<dbReference type="Pfam" id="PF01734">
    <property type="entry name" value="Patatin"/>
    <property type="match status" value="1"/>
</dbReference>
<comment type="caution">
    <text evidence="6">The sequence shown here is derived from an EMBL/GenBank/DDBJ whole genome shotgun (WGS) entry which is preliminary data.</text>
</comment>
<name>A0A2S9VCZ9_9ALTE</name>
<sequence length="278" mass="31438">MKRALVVEGGAMRGIFAAGVLDSFQQQQYNPFDLVVGVSAGATSAAGYLTGNAERNRRIILRMATQRDFFNPLRFVMKGHMTDVKWLWCESRDRYPLNVDALSQQVPLQVAITNMHTGRAEYHQATAENIDELMEATCALPLVYRTPPQLEDDFYVDGGVADAIPVQHAYQQGCRDITVILSQSWGYQKPEEKTPWMTDKMFADYPALINTIHQRSATYNETLKFIANPPADCKIQIIAPPADFPVKRLTMNKARLIKGYRMGRQCAQQYFSQYTRAA</sequence>
<dbReference type="PROSITE" id="PS51635">
    <property type="entry name" value="PNPLA"/>
    <property type="match status" value="1"/>
</dbReference>
<dbReference type="PANTHER" id="PTHR14226:SF25">
    <property type="entry name" value="PHOSPHOESTERASE"/>
    <property type="match status" value="1"/>
</dbReference>
<dbReference type="OrthoDB" id="9802424at2"/>
<organism evidence="6 7">
    <name type="scientific">Alteromonas alba</name>
    <dbReference type="NCBI Taxonomy" id="2079529"/>
    <lineage>
        <taxon>Bacteria</taxon>
        <taxon>Pseudomonadati</taxon>
        <taxon>Pseudomonadota</taxon>
        <taxon>Gammaproteobacteria</taxon>
        <taxon>Alteromonadales</taxon>
        <taxon>Alteromonadaceae</taxon>
        <taxon>Alteromonas/Salinimonas group</taxon>
        <taxon>Alteromonas</taxon>
    </lineage>
</organism>
<dbReference type="PANTHER" id="PTHR14226">
    <property type="entry name" value="NEUROPATHY TARGET ESTERASE/SWISS CHEESE D.MELANOGASTER"/>
    <property type="match status" value="1"/>
</dbReference>
<keyword evidence="1 4" id="KW-0378">Hydrolase</keyword>
<feature type="active site" description="Proton acceptor" evidence="4">
    <location>
        <position position="157"/>
    </location>
</feature>
<evidence type="ECO:0000313" key="7">
    <source>
        <dbReference type="Proteomes" id="UP000238949"/>
    </source>
</evidence>
<evidence type="ECO:0000313" key="6">
    <source>
        <dbReference type="EMBL" id="PRO74306.1"/>
    </source>
</evidence>
<dbReference type="GO" id="GO:0016042">
    <property type="term" value="P:lipid catabolic process"/>
    <property type="evidence" value="ECO:0007669"/>
    <property type="project" value="UniProtKB-UniRule"/>
</dbReference>
<dbReference type="Gene3D" id="3.40.1090.10">
    <property type="entry name" value="Cytosolic phospholipase A2 catalytic domain"/>
    <property type="match status" value="2"/>
</dbReference>
<dbReference type="EMBL" id="PVNP01000053">
    <property type="protein sequence ID" value="PRO74306.1"/>
    <property type="molecule type" value="Genomic_DNA"/>
</dbReference>
<feature type="short sequence motif" description="GXSXG" evidence="4">
    <location>
        <begin position="37"/>
        <end position="41"/>
    </location>
</feature>
<evidence type="ECO:0000256" key="4">
    <source>
        <dbReference type="PROSITE-ProRule" id="PRU01161"/>
    </source>
</evidence>
<dbReference type="CDD" id="cd07208">
    <property type="entry name" value="Pat_hypo_Ecoli_yjju_like"/>
    <property type="match status" value="1"/>
</dbReference>
<gene>
    <name evidence="6" type="ORF">C6Y40_07185</name>
</gene>
<evidence type="ECO:0000256" key="3">
    <source>
        <dbReference type="ARBA" id="ARBA00023098"/>
    </source>
</evidence>
<dbReference type="Proteomes" id="UP000238949">
    <property type="component" value="Unassembled WGS sequence"/>
</dbReference>
<feature type="short sequence motif" description="DGA/G" evidence="4">
    <location>
        <begin position="157"/>
        <end position="159"/>
    </location>
</feature>
<dbReference type="RefSeq" id="WP_105934011.1">
    <property type="nucleotide sequence ID" value="NZ_PVNP01000053.1"/>
</dbReference>
<keyword evidence="7" id="KW-1185">Reference proteome</keyword>
<dbReference type="Pfam" id="PF19890">
    <property type="entry name" value="DUF6363"/>
    <property type="match status" value="1"/>
</dbReference>
<evidence type="ECO:0000256" key="1">
    <source>
        <dbReference type="ARBA" id="ARBA00022801"/>
    </source>
</evidence>
<accession>A0A2S9VCZ9</accession>
<evidence type="ECO:0000256" key="2">
    <source>
        <dbReference type="ARBA" id="ARBA00022963"/>
    </source>
</evidence>
<dbReference type="AlphaFoldDB" id="A0A2S9VCZ9"/>
<keyword evidence="2 4" id="KW-0442">Lipid degradation</keyword>
<dbReference type="GO" id="GO:0016787">
    <property type="term" value="F:hydrolase activity"/>
    <property type="evidence" value="ECO:0007669"/>
    <property type="project" value="UniProtKB-UniRule"/>
</dbReference>
<dbReference type="InterPro" id="IPR037483">
    <property type="entry name" value="YjjU-like"/>
</dbReference>
<comment type="caution">
    <text evidence="4">Lacks conserved residue(s) required for the propagation of feature annotation.</text>
</comment>
<evidence type="ECO:0000259" key="5">
    <source>
        <dbReference type="PROSITE" id="PS51635"/>
    </source>
</evidence>
<dbReference type="InterPro" id="IPR002641">
    <property type="entry name" value="PNPLA_dom"/>
</dbReference>
<feature type="active site" description="Nucleophile" evidence="4">
    <location>
        <position position="39"/>
    </location>
</feature>
<dbReference type="InterPro" id="IPR050301">
    <property type="entry name" value="NTE"/>
</dbReference>
<reference evidence="7" key="1">
    <citation type="journal article" date="2020" name="Int. J. Syst. Evol. Microbiol.">
        <title>Alteromonas alba sp. nov., a marine bacterium isolated from the seawater of the West Pacific Ocean.</title>
        <authorList>
            <person name="Sun C."/>
            <person name="Wu Y.-H."/>
            <person name="Xamxidin M."/>
            <person name="Cheng H."/>
            <person name="Xu X.-W."/>
        </authorList>
    </citation>
    <scope>NUCLEOTIDE SEQUENCE [LARGE SCALE GENOMIC DNA]</scope>
    <source>
        <strain evidence="7">190</strain>
    </source>
</reference>